<reference evidence="2" key="1">
    <citation type="submission" date="2018-05" db="EMBL/GenBank/DDBJ databases">
        <title>Draft genome of Mucuna pruriens seed.</title>
        <authorList>
            <person name="Nnadi N.E."/>
            <person name="Vos R."/>
            <person name="Hasami M.H."/>
            <person name="Devisetty U.K."/>
            <person name="Aguiy J.C."/>
        </authorList>
    </citation>
    <scope>NUCLEOTIDE SEQUENCE [LARGE SCALE GENOMIC DNA]</scope>
    <source>
        <strain evidence="2">JCA_2017</strain>
    </source>
</reference>
<feature type="domain" description="Reverse transcriptase Ty1/copia-type" evidence="1">
    <location>
        <begin position="22"/>
        <end position="121"/>
    </location>
</feature>
<dbReference type="InterPro" id="IPR013103">
    <property type="entry name" value="RVT_2"/>
</dbReference>
<proteinExistence type="predicted"/>
<dbReference type="AlphaFoldDB" id="A0A371GSS9"/>
<dbReference type="OrthoDB" id="411615at2759"/>
<feature type="non-terminal residue" evidence="2">
    <location>
        <position position="1"/>
    </location>
</feature>
<name>A0A371GSS9_MUCPR</name>
<dbReference type="EMBL" id="QJKJ01004600">
    <property type="protein sequence ID" value="RDX93483.1"/>
    <property type="molecule type" value="Genomic_DNA"/>
</dbReference>
<dbReference type="Proteomes" id="UP000257109">
    <property type="component" value="Unassembled WGS sequence"/>
</dbReference>
<keyword evidence="3" id="KW-1185">Reference proteome</keyword>
<organism evidence="2 3">
    <name type="scientific">Mucuna pruriens</name>
    <name type="common">Velvet bean</name>
    <name type="synonym">Dolichos pruriens</name>
    <dbReference type="NCBI Taxonomy" id="157652"/>
    <lineage>
        <taxon>Eukaryota</taxon>
        <taxon>Viridiplantae</taxon>
        <taxon>Streptophyta</taxon>
        <taxon>Embryophyta</taxon>
        <taxon>Tracheophyta</taxon>
        <taxon>Spermatophyta</taxon>
        <taxon>Magnoliopsida</taxon>
        <taxon>eudicotyledons</taxon>
        <taxon>Gunneridae</taxon>
        <taxon>Pentapetalae</taxon>
        <taxon>rosids</taxon>
        <taxon>fabids</taxon>
        <taxon>Fabales</taxon>
        <taxon>Fabaceae</taxon>
        <taxon>Papilionoideae</taxon>
        <taxon>50 kb inversion clade</taxon>
        <taxon>NPAAA clade</taxon>
        <taxon>indigoferoid/millettioid clade</taxon>
        <taxon>Phaseoleae</taxon>
        <taxon>Mucuna</taxon>
    </lineage>
</organism>
<gene>
    <name evidence="2" type="ORF">CR513_24253</name>
</gene>
<comment type="caution">
    <text evidence="2">The sequence shown here is derived from an EMBL/GenBank/DDBJ whole genome shotgun (WGS) entry which is preliminary data.</text>
</comment>
<protein>
    <recommendedName>
        <fullName evidence="1">Reverse transcriptase Ty1/copia-type domain-containing protein</fullName>
    </recommendedName>
</protein>
<dbReference type="Pfam" id="PF07727">
    <property type="entry name" value="RVT_2"/>
    <property type="match status" value="1"/>
</dbReference>
<sequence length="196" mass="22738">MDYVVSNQVWNLVEFLNDSQGNIERHKERLIDKGFTHREGIDYIETFAIVSKKESLQVIKALVAHFDFELHQMDMKTMFFNGDLEEEVYMKQPKGFSSGDGEHLIHKERSLDILGLSQETYINKFLVRFNIKKCSPSVASSMKGARPNLNQCPKNDFEQEHMKILHMLSLLEALCMHKFAPDLILHMLSEFGKISE</sequence>
<accession>A0A371GSS9</accession>
<evidence type="ECO:0000259" key="1">
    <source>
        <dbReference type="Pfam" id="PF07727"/>
    </source>
</evidence>
<evidence type="ECO:0000313" key="3">
    <source>
        <dbReference type="Proteomes" id="UP000257109"/>
    </source>
</evidence>
<dbReference type="STRING" id="157652.A0A371GSS9"/>
<evidence type="ECO:0000313" key="2">
    <source>
        <dbReference type="EMBL" id="RDX93483.1"/>
    </source>
</evidence>